<gene>
    <name evidence="1" type="ORF">K0M31_015572</name>
</gene>
<name>A0AA40KF01_9HYME</name>
<dbReference type="Proteomes" id="UP001177670">
    <property type="component" value="Unassembled WGS sequence"/>
</dbReference>
<dbReference type="AlphaFoldDB" id="A0AA40KF01"/>
<organism evidence="1 2">
    <name type="scientific">Melipona bicolor</name>
    <dbReference type="NCBI Taxonomy" id="60889"/>
    <lineage>
        <taxon>Eukaryota</taxon>
        <taxon>Metazoa</taxon>
        <taxon>Ecdysozoa</taxon>
        <taxon>Arthropoda</taxon>
        <taxon>Hexapoda</taxon>
        <taxon>Insecta</taxon>
        <taxon>Pterygota</taxon>
        <taxon>Neoptera</taxon>
        <taxon>Endopterygota</taxon>
        <taxon>Hymenoptera</taxon>
        <taxon>Apocrita</taxon>
        <taxon>Aculeata</taxon>
        <taxon>Apoidea</taxon>
        <taxon>Anthophila</taxon>
        <taxon>Apidae</taxon>
        <taxon>Melipona</taxon>
    </lineage>
</organism>
<protein>
    <submittedName>
        <fullName evidence="1">Uncharacterized protein</fullName>
    </submittedName>
</protein>
<dbReference type="EMBL" id="JAHYIQ010000047">
    <property type="protein sequence ID" value="KAK1117901.1"/>
    <property type="molecule type" value="Genomic_DNA"/>
</dbReference>
<reference evidence="1" key="1">
    <citation type="submission" date="2021-10" db="EMBL/GenBank/DDBJ databases">
        <title>Melipona bicolor Genome sequencing and assembly.</title>
        <authorList>
            <person name="Araujo N.S."/>
            <person name="Arias M.C."/>
        </authorList>
    </citation>
    <scope>NUCLEOTIDE SEQUENCE</scope>
    <source>
        <strain evidence="1">USP_2M_L1-L4_2017</strain>
        <tissue evidence="1">Whole body</tissue>
    </source>
</reference>
<keyword evidence="2" id="KW-1185">Reference proteome</keyword>
<sequence length="90" mass="9909">MVNDGAPTPNPGDGLRATGKWYRLVWSKGNAAMVPERQFRRMDSREYKSAVVEYYSVVGVPGSSVSARVVAPRRWNGPVKSVPSSENNVK</sequence>
<accession>A0AA40KF01</accession>
<evidence type="ECO:0000313" key="2">
    <source>
        <dbReference type="Proteomes" id="UP001177670"/>
    </source>
</evidence>
<evidence type="ECO:0000313" key="1">
    <source>
        <dbReference type="EMBL" id="KAK1117901.1"/>
    </source>
</evidence>
<comment type="caution">
    <text evidence="1">The sequence shown here is derived from an EMBL/GenBank/DDBJ whole genome shotgun (WGS) entry which is preliminary data.</text>
</comment>
<proteinExistence type="predicted"/>